<reference evidence="1" key="1">
    <citation type="journal article" date="2014" name="Int. J. Syst. Evol. Microbiol.">
        <title>Complete genome sequence of Corynebacterium casei LMG S-19264T (=DSM 44701T), isolated from a smear-ripened cheese.</title>
        <authorList>
            <consortium name="US DOE Joint Genome Institute (JGI-PGF)"/>
            <person name="Walter F."/>
            <person name="Albersmeier A."/>
            <person name="Kalinowski J."/>
            <person name="Ruckert C."/>
        </authorList>
    </citation>
    <scope>NUCLEOTIDE SEQUENCE</scope>
    <source>
        <strain evidence="1">CGMCC 1.12160</strain>
    </source>
</reference>
<evidence type="ECO:0008006" key="3">
    <source>
        <dbReference type="Google" id="ProtNLM"/>
    </source>
</evidence>
<proteinExistence type="predicted"/>
<dbReference type="Proteomes" id="UP000605670">
    <property type="component" value="Unassembled WGS sequence"/>
</dbReference>
<name>A0A917F148_9MICO</name>
<dbReference type="InterPro" id="IPR036249">
    <property type="entry name" value="Thioredoxin-like_sf"/>
</dbReference>
<reference evidence="1" key="2">
    <citation type="submission" date="2020-09" db="EMBL/GenBank/DDBJ databases">
        <authorList>
            <person name="Sun Q."/>
            <person name="Zhou Y."/>
        </authorList>
    </citation>
    <scope>NUCLEOTIDE SEQUENCE</scope>
    <source>
        <strain evidence="1">CGMCC 1.12160</strain>
    </source>
</reference>
<dbReference type="AlphaFoldDB" id="A0A917F148"/>
<dbReference type="Pfam" id="PF05768">
    <property type="entry name" value="Glrx-like"/>
    <property type="match status" value="1"/>
</dbReference>
<protein>
    <recommendedName>
        <fullName evidence="3">Glutaredoxin-like domain</fullName>
    </recommendedName>
</protein>
<evidence type="ECO:0000313" key="2">
    <source>
        <dbReference type="Proteomes" id="UP000605670"/>
    </source>
</evidence>
<gene>
    <name evidence="1" type="ORF">GCM10011366_01880</name>
</gene>
<accession>A0A917F148</accession>
<dbReference type="RefSeq" id="WP_188427752.1">
    <property type="nucleotide sequence ID" value="NZ_BAABKH010000010.1"/>
</dbReference>
<comment type="caution">
    <text evidence="1">The sequence shown here is derived from an EMBL/GenBank/DDBJ whole genome shotgun (WGS) entry which is preliminary data.</text>
</comment>
<dbReference type="Gene3D" id="3.40.30.10">
    <property type="entry name" value="Glutaredoxin"/>
    <property type="match status" value="1"/>
</dbReference>
<dbReference type="InterPro" id="IPR008554">
    <property type="entry name" value="Glutaredoxin-like"/>
</dbReference>
<organism evidence="1 2">
    <name type="scientific">Ornithinimicrobium tianjinense</name>
    <dbReference type="NCBI Taxonomy" id="1195761"/>
    <lineage>
        <taxon>Bacteria</taxon>
        <taxon>Bacillati</taxon>
        <taxon>Actinomycetota</taxon>
        <taxon>Actinomycetes</taxon>
        <taxon>Micrococcales</taxon>
        <taxon>Ornithinimicrobiaceae</taxon>
        <taxon>Ornithinimicrobium</taxon>
    </lineage>
</organism>
<evidence type="ECO:0000313" key="1">
    <source>
        <dbReference type="EMBL" id="GGF37945.1"/>
    </source>
</evidence>
<keyword evidence="2" id="KW-1185">Reference proteome</keyword>
<sequence length="96" mass="11226">MTWWRRSPRRLVIWSRAGCHLCDDMERTVRGLMGTRGVPPLELEVRDLDEAGREDPELLARWTTKVPVLTVDGVEAAHWAVDETDVRRLVRRRPPR</sequence>
<dbReference type="EMBL" id="BMEM01000001">
    <property type="protein sequence ID" value="GGF37945.1"/>
    <property type="molecule type" value="Genomic_DNA"/>
</dbReference>
<dbReference type="SUPFAM" id="SSF52833">
    <property type="entry name" value="Thioredoxin-like"/>
    <property type="match status" value="1"/>
</dbReference>